<dbReference type="OrthoDB" id="2753252at2759"/>
<organism evidence="1 2">
    <name type="scientific">Austropuccinia psidii MF-1</name>
    <dbReference type="NCBI Taxonomy" id="1389203"/>
    <lineage>
        <taxon>Eukaryota</taxon>
        <taxon>Fungi</taxon>
        <taxon>Dikarya</taxon>
        <taxon>Basidiomycota</taxon>
        <taxon>Pucciniomycotina</taxon>
        <taxon>Pucciniomycetes</taxon>
        <taxon>Pucciniales</taxon>
        <taxon>Sphaerophragmiaceae</taxon>
        <taxon>Austropuccinia</taxon>
    </lineage>
</organism>
<gene>
    <name evidence="1" type="ORF">O181_105060</name>
</gene>
<dbReference type="Gene3D" id="3.30.420.10">
    <property type="entry name" value="Ribonuclease H-like superfamily/Ribonuclease H"/>
    <property type="match status" value="1"/>
</dbReference>
<dbReference type="Proteomes" id="UP000765509">
    <property type="component" value="Unassembled WGS sequence"/>
</dbReference>
<protein>
    <recommendedName>
        <fullName evidence="3">Transposase</fullName>
    </recommendedName>
</protein>
<proteinExistence type="predicted"/>
<evidence type="ECO:0008006" key="3">
    <source>
        <dbReference type="Google" id="ProtNLM"/>
    </source>
</evidence>
<name>A0A9Q3JPR8_9BASI</name>
<dbReference type="EMBL" id="AVOT02077281">
    <property type="protein sequence ID" value="MBW0565345.1"/>
    <property type="molecule type" value="Genomic_DNA"/>
</dbReference>
<dbReference type="AlphaFoldDB" id="A0A9Q3JPR8"/>
<keyword evidence="2" id="KW-1185">Reference proteome</keyword>
<comment type="caution">
    <text evidence="1">The sequence shown here is derived from an EMBL/GenBank/DDBJ whole genome shotgun (WGS) entry which is preliminary data.</text>
</comment>
<dbReference type="GO" id="GO:0003676">
    <property type="term" value="F:nucleic acid binding"/>
    <property type="evidence" value="ECO:0007669"/>
    <property type="project" value="InterPro"/>
</dbReference>
<evidence type="ECO:0000313" key="2">
    <source>
        <dbReference type="Proteomes" id="UP000765509"/>
    </source>
</evidence>
<evidence type="ECO:0000313" key="1">
    <source>
        <dbReference type="EMBL" id="MBW0565345.1"/>
    </source>
</evidence>
<reference evidence="1" key="1">
    <citation type="submission" date="2021-03" db="EMBL/GenBank/DDBJ databases">
        <title>Draft genome sequence of rust myrtle Austropuccinia psidii MF-1, a brazilian biotype.</title>
        <authorList>
            <person name="Quecine M.C."/>
            <person name="Pachon D.M.R."/>
            <person name="Bonatelli M.L."/>
            <person name="Correr F.H."/>
            <person name="Franceschini L.M."/>
            <person name="Leite T.F."/>
            <person name="Margarido G.R.A."/>
            <person name="Almeida C.A."/>
            <person name="Ferrarezi J.A."/>
            <person name="Labate C.A."/>
        </authorList>
    </citation>
    <scope>NUCLEOTIDE SEQUENCE</scope>
    <source>
        <strain evidence="1">MF-1</strain>
    </source>
</reference>
<accession>A0A9Q3JPR8</accession>
<dbReference type="InterPro" id="IPR036397">
    <property type="entry name" value="RNaseH_sf"/>
</dbReference>
<sequence length="148" mass="17259">MITAEVSIGTVCKAIHELGKHSCIAVEKPYLTENHMACQLQFARDHQHWTVNYWKEVIWTDKLVFELGKKLMQTRVWQLQNEKHSIDFMQVNHCLGHRSIMIWGAFCGKFQHNLIILPTQQQTAQNFVNNVYIPGLIPFIEELEELGL</sequence>